<dbReference type="RefSeq" id="WP_344710625.1">
    <property type="nucleotide sequence ID" value="NZ_BAAAWH010000001.1"/>
</dbReference>
<gene>
    <name evidence="2" type="ORF">ACFFPJ_00650</name>
</gene>
<name>A0ABV5SVC9_9MICO</name>
<keyword evidence="1" id="KW-0472">Membrane</keyword>
<evidence type="ECO:0000313" key="3">
    <source>
        <dbReference type="Proteomes" id="UP001589611"/>
    </source>
</evidence>
<protein>
    <recommendedName>
        <fullName evidence="4">DUF3618 domain-containing protein</fullName>
    </recommendedName>
</protein>
<feature type="transmembrane region" description="Helical" evidence="1">
    <location>
        <begin position="75"/>
        <end position="94"/>
    </location>
</feature>
<evidence type="ECO:0000313" key="2">
    <source>
        <dbReference type="EMBL" id="MFB9644299.1"/>
    </source>
</evidence>
<keyword evidence="1" id="KW-1133">Transmembrane helix</keyword>
<accession>A0ABV5SVC9</accession>
<dbReference type="Proteomes" id="UP001589611">
    <property type="component" value="Unassembled WGS sequence"/>
</dbReference>
<dbReference type="EMBL" id="JBHMBE010000001">
    <property type="protein sequence ID" value="MFB9644299.1"/>
    <property type="molecule type" value="Genomic_DNA"/>
</dbReference>
<evidence type="ECO:0000256" key="1">
    <source>
        <dbReference type="SAM" id="Phobius"/>
    </source>
</evidence>
<proteinExistence type="predicted"/>
<reference evidence="2 3" key="1">
    <citation type="submission" date="2024-09" db="EMBL/GenBank/DDBJ databases">
        <authorList>
            <person name="Sun Q."/>
            <person name="Mori K."/>
        </authorList>
    </citation>
    <scope>NUCLEOTIDE SEQUENCE [LARGE SCALE GENOMIC DNA]</scope>
    <source>
        <strain evidence="2 3">JCM 1342</strain>
    </source>
</reference>
<keyword evidence="1" id="KW-0812">Transmembrane</keyword>
<keyword evidence="3" id="KW-1185">Reference proteome</keyword>
<evidence type="ECO:0008006" key="4">
    <source>
        <dbReference type="Google" id="ProtNLM"/>
    </source>
</evidence>
<comment type="caution">
    <text evidence="2">The sequence shown here is derived from an EMBL/GenBank/DDBJ whole genome shotgun (WGS) entry which is preliminary data.</text>
</comment>
<organism evidence="2 3">
    <name type="scientific">Microbacterium terregens</name>
    <dbReference type="NCBI Taxonomy" id="69363"/>
    <lineage>
        <taxon>Bacteria</taxon>
        <taxon>Bacillati</taxon>
        <taxon>Actinomycetota</taxon>
        <taxon>Actinomycetes</taxon>
        <taxon>Micrococcales</taxon>
        <taxon>Microbacteriaceae</taxon>
        <taxon>Microbacterium</taxon>
    </lineage>
</organism>
<sequence>MSSSSPVPVARTPVPMPRTAVALGIADPVEQARAELKAALAAIEEKANVPRRVAKVTDRAITQARAFARRNRTGATAAVVAGAATVGLIVWAAVRAYTR</sequence>